<evidence type="ECO:0000256" key="3">
    <source>
        <dbReference type="ARBA" id="ARBA00022603"/>
    </source>
</evidence>
<dbReference type="GO" id="GO:0052916">
    <property type="term" value="F:23S rRNA (guanine(1835)-N(2))-methyltransferase activity"/>
    <property type="evidence" value="ECO:0007669"/>
    <property type="project" value="UniProtKB-EC"/>
</dbReference>
<dbReference type="GO" id="GO:0052914">
    <property type="term" value="F:16S rRNA (guanine(1207)-N(2))-methyltransferase activity"/>
    <property type="evidence" value="ECO:0007669"/>
    <property type="project" value="UniProtKB-EC"/>
</dbReference>
<dbReference type="Proteomes" id="UP001597373">
    <property type="component" value="Unassembled WGS sequence"/>
</dbReference>
<dbReference type="InterPro" id="IPR002052">
    <property type="entry name" value="DNA_methylase_N6_adenine_CS"/>
</dbReference>
<evidence type="ECO:0000313" key="7">
    <source>
        <dbReference type="EMBL" id="MFD2258202.1"/>
    </source>
</evidence>
<sequence>MNEGLPTLLFPFERGILDVPQAGQRVLVLGAAGFRMPDESAADVVAVQDFRPDHLALVRSGIRTVAEAGEGGFDLALVLLSRHRRENERLIGEALARVKPGGLIVAAGTKKDGAPSFAKRIGGVVPVAAHMSKHHGVVFWIVRPEEISTSVLEQLRPEPLFTPEGFETASGGFSEGRIDEGSRLLLECLPEKLVASAGRVADFCAGWGYLAVEIAKQYEIAGVDLYEAHKRSLDAAERNFARMAPGKPARFFWHDLATEPVAERYDAIVMNPPFHQSRSAQPELGQAMIRVAAGALKPGGRLFLVANRGLPYEAVFKEHFADHGEIRRNDTYKVLWGRR</sequence>
<dbReference type="EC" id="2.1.1.172" evidence="7"/>
<evidence type="ECO:0000256" key="1">
    <source>
        <dbReference type="ARBA" id="ARBA00022490"/>
    </source>
</evidence>
<dbReference type="PROSITE" id="PS00092">
    <property type="entry name" value="N6_MTASE"/>
    <property type="match status" value="1"/>
</dbReference>
<organism evidence="7 8">
    <name type="scientific">Chelativorans composti</name>
    <dbReference type="NCBI Taxonomy" id="768533"/>
    <lineage>
        <taxon>Bacteria</taxon>
        <taxon>Pseudomonadati</taxon>
        <taxon>Pseudomonadota</taxon>
        <taxon>Alphaproteobacteria</taxon>
        <taxon>Hyphomicrobiales</taxon>
        <taxon>Phyllobacteriaceae</taxon>
        <taxon>Chelativorans</taxon>
    </lineage>
</organism>
<dbReference type="Pfam" id="PF05175">
    <property type="entry name" value="MTS"/>
    <property type="match status" value="1"/>
</dbReference>
<dbReference type="SUPFAM" id="SSF53335">
    <property type="entry name" value="S-adenosyl-L-methionine-dependent methyltransferases"/>
    <property type="match status" value="1"/>
</dbReference>
<keyword evidence="3 7" id="KW-0489">Methyltransferase</keyword>
<dbReference type="PANTHER" id="PTHR47816">
    <property type="entry name" value="RIBOSOMAL RNA SMALL SUBUNIT METHYLTRANSFERASE C"/>
    <property type="match status" value="1"/>
</dbReference>
<dbReference type="InterPro" id="IPR046977">
    <property type="entry name" value="RsmC/RlmG"/>
</dbReference>
<feature type="domain" description="Methyltransferase small" evidence="6">
    <location>
        <begin position="166"/>
        <end position="335"/>
    </location>
</feature>
<name>A0ABW5DAT7_9HYPH</name>
<evidence type="ECO:0000256" key="5">
    <source>
        <dbReference type="ARBA" id="ARBA00022691"/>
    </source>
</evidence>
<evidence type="ECO:0000313" key="8">
    <source>
        <dbReference type="Proteomes" id="UP001597373"/>
    </source>
</evidence>
<gene>
    <name evidence="7" type="ORF">ACFSMZ_00270</name>
</gene>
<dbReference type="RefSeq" id="WP_345097546.1">
    <property type="nucleotide sequence ID" value="NZ_BAABGS010000002.1"/>
</dbReference>
<dbReference type="Gene3D" id="3.40.50.150">
    <property type="entry name" value="Vaccinia Virus protein VP39"/>
    <property type="match status" value="2"/>
</dbReference>
<dbReference type="CDD" id="cd02440">
    <property type="entry name" value="AdoMet_MTases"/>
    <property type="match status" value="1"/>
</dbReference>
<keyword evidence="8" id="KW-1185">Reference proteome</keyword>
<dbReference type="EMBL" id="JBHUIR010000001">
    <property type="protein sequence ID" value="MFD2258202.1"/>
    <property type="molecule type" value="Genomic_DNA"/>
</dbReference>
<keyword evidence="2" id="KW-0698">rRNA processing</keyword>
<dbReference type="EC" id="2.1.1.174" evidence="7"/>
<accession>A0ABW5DAT7</accession>
<keyword evidence="5" id="KW-0949">S-adenosyl-L-methionine</keyword>
<dbReference type="InterPro" id="IPR029063">
    <property type="entry name" value="SAM-dependent_MTases_sf"/>
</dbReference>
<keyword evidence="4 7" id="KW-0808">Transferase</keyword>
<protein>
    <submittedName>
        <fullName evidence="7">Class I SAM-dependent methyltransferase</fullName>
        <ecNumber evidence="7">2.1.1.172</ecNumber>
        <ecNumber evidence="7">2.1.1.174</ecNumber>
    </submittedName>
</protein>
<dbReference type="PANTHER" id="PTHR47816:SF4">
    <property type="entry name" value="RIBOSOMAL RNA SMALL SUBUNIT METHYLTRANSFERASE C"/>
    <property type="match status" value="1"/>
</dbReference>
<dbReference type="InterPro" id="IPR007848">
    <property type="entry name" value="Small_mtfrase_dom"/>
</dbReference>
<keyword evidence="1" id="KW-0963">Cytoplasm</keyword>
<reference evidence="8" key="1">
    <citation type="journal article" date="2019" name="Int. J. Syst. Evol. Microbiol.">
        <title>The Global Catalogue of Microorganisms (GCM) 10K type strain sequencing project: providing services to taxonomists for standard genome sequencing and annotation.</title>
        <authorList>
            <consortium name="The Broad Institute Genomics Platform"/>
            <consortium name="The Broad Institute Genome Sequencing Center for Infectious Disease"/>
            <person name="Wu L."/>
            <person name="Ma J."/>
        </authorList>
    </citation>
    <scope>NUCLEOTIDE SEQUENCE [LARGE SCALE GENOMIC DNA]</scope>
    <source>
        <strain evidence="8">KCTC 23707</strain>
    </source>
</reference>
<comment type="caution">
    <text evidence="7">The sequence shown here is derived from an EMBL/GenBank/DDBJ whole genome shotgun (WGS) entry which is preliminary data.</text>
</comment>
<evidence type="ECO:0000259" key="6">
    <source>
        <dbReference type="Pfam" id="PF05175"/>
    </source>
</evidence>
<evidence type="ECO:0000256" key="4">
    <source>
        <dbReference type="ARBA" id="ARBA00022679"/>
    </source>
</evidence>
<proteinExistence type="predicted"/>
<evidence type="ECO:0000256" key="2">
    <source>
        <dbReference type="ARBA" id="ARBA00022552"/>
    </source>
</evidence>